<protein>
    <recommendedName>
        <fullName evidence="8">Mak10 subunit, NatC N(Alpha)-terminal acetyltransferase</fullName>
    </recommendedName>
</protein>
<evidence type="ECO:0000256" key="1">
    <source>
        <dbReference type="ARBA" id="ARBA00004496"/>
    </source>
</evidence>
<evidence type="ECO:0000313" key="7">
    <source>
        <dbReference type="Proteomes" id="UP000672032"/>
    </source>
</evidence>
<dbReference type="InterPro" id="IPR007244">
    <property type="entry name" value="Naa35_N"/>
</dbReference>
<proteinExistence type="inferred from homology"/>
<dbReference type="Pfam" id="PF25789">
    <property type="entry name" value="TPR_NAA35"/>
    <property type="match status" value="1"/>
</dbReference>
<dbReference type="Pfam" id="PF04112">
    <property type="entry name" value="Mak10"/>
    <property type="match status" value="1"/>
</dbReference>
<evidence type="ECO:0000313" key="6">
    <source>
        <dbReference type="EMBL" id="QSZ34101.1"/>
    </source>
</evidence>
<feature type="domain" description="NAA35-like N-terminal" evidence="4">
    <location>
        <begin position="121"/>
        <end position="264"/>
    </location>
</feature>
<evidence type="ECO:0000259" key="4">
    <source>
        <dbReference type="Pfam" id="PF04112"/>
    </source>
</evidence>
<evidence type="ECO:0000256" key="3">
    <source>
        <dbReference type="ARBA" id="ARBA00022490"/>
    </source>
</evidence>
<comment type="similarity">
    <text evidence="2">Belongs to the MAK10 family.</text>
</comment>
<sequence>MHNNGIAAISQQISNLDIDQGPSDPAVMMAALNPEQPPAPKLYSKGVTITDITQVFTDAAHRVLPNTKPKDFDIGSRANNKPELEVGDLVKDPFFTLFDAVAALEVGDLDKLKNDWANLRVQIMDPKMDSGYLAPGETMEDDYDFAQALLPEEVLGIIDQLLCHEMAWHMGHPLAQTIFTSLYIDRLLYPSPLSLNETIFDRSESCVEDEPLMLQVLRAYCLGLIKTCWYVNNRVRSEHFYEEEDFATHTFHRNLLEGIDHDEILCFMEETRKLVLQTQALPEDTKEALATRLTFRHTFLRTVEIAESRSSVAKMYWREVFLLIPDLRSSSQLAKPAPQSFSVKLQRKLASTVPPRPIVELSQQSAYEHLERMCKDGEIAVDILDYSDSHSLMTFVLLFQARKPQPSVYIRTLLQYYMFADMVILGKMSIREVLDDDLASLTLPANQLLDRNNDEIEVTHDPRFHMAQRMELFRSRAANTYIDILRTMCQNRCRIRRTLCHTIIDWDNLQLDGEEIDQELRAFTKEEPFTDLNISSDPIYAFPLSSWAYYYKLRQMEWIVQLGFELQIYQPDELSGMYYYLNYLCKTRSRHLERIQSEVMRSYSVRRKESKLDSRQQAEFANSISYINLSMFEVTSTYGFADALSSLFEALRRLNLIPIPPRPYGCDLMRYEVRMKPFSTIGLPAPMPFDTFTHNVTQPRESTLDLLYIATEATAAAKKGFEILSKLSPKEAYCHGAHESWVGDIKNCLKACISTGISIAAVKKAIETGGEDCKVNIQVEIPLPEKGYHSWWVVPKILTGPKR</sequence>
<dbReference type="GO" id="GO:0031417">
    <property type="term" value="C:NatC complex"/>
    <property type="evidence" value="ECO:0007669"/>
    <property type="project" value="InterPro"/>
</dbReference>
<reference evidence="6" key="1">
    <citation type="submission" date="2020-10" db="EMBL/GenBank/DDBJ databases">
        <title>Genome Sequence of Monilinia vaccinii-corymbosi Sheds Light on Mummy Berry Disease Infection of Blueberry and Mating Type.</title>
        <authorList>
            <person name="Yow A.G."/>
            <person name="Zhang Y."/>
            <person name="Bansal K."/>
            <person name="Eacker S.M."/>
            <person name="Sullivan S."/>
            <person name="Liachko I."/>
            <person name="Cubeta M.A."/>
            <person name="Rollins J.A."/>
            <person name="Ashrafi H."/>
        </authorList>
    </citation>
    <scope>NUCLEOTIDE SEQUENCE</scope>
    <source>
        <strain evidence="6">RL-1</strain>
    </source>
</reference>
<dbReference type="PANTHER" id="PTHR21373">
    <property type="entry name" value="GLUCOSE REPRESSIBLE PROTEIN MAK10"/>
    <property type="match status" value="1"/>
</dbReference>
<dbReference type="EMBL" id="CP063408">
    <property type="protein sequence ID" value="QSZ34101.1"/>
    <property type="molecule type" value="Genomic_DNA"/>
</dbReference>
<comment type="subcellular location">
    <subcellularLocation>
        <location evidence="1">Cytoplasm</location>
    </subcellularLocation>
</comment>
<keyword evidence="7" id="KW-1185">Reference proteome</keyword>
<dbReference type="AlphaFoldDB" id="A0A8A3PGF8"/>
<evidence type="ECO:0008006" key="8">
    <source>
        <dbReference type="Google" id="ProtNLM"/>
    </source>
</evidence>
<name>A0A8A3PGF8_9HELO</name>
<keyword evidence="3" id="KW-0963">Cytoplasm</keyword>
<dbReference type="PANTHER" id="PTHR21373:SF0">
    <property type="entry name" value="N-ALPHA-ACETYLTRANSFERASE 35, NATC AUXILIARY SUBUNIT"/>
    <property type="match status" value="1"/>
</dbReference>
<evidence type="ECO:0000256" key="2">
    <source>
        <dbReference type="ARBA" id="ARBA00006289"/>
    </source>
</evidence>
<feature type="domain" description="NAA35-like TPR repeats" evidence="5">
    <location>
        <begin position="380"/>
        <end position="793"/>
    </location>
</feature>
<accession>A0A8A3PGF8</accession>
<evidence type="ECO:0000259" key="5">
    <source>
        <dbReference type="Pfam" id="PF25789"/>
    </source>
</evidence>
<gene>
    <name evidence="6" type="ORF">DSL72_005689</name>
</gene>
<organism evidence="6 7">
    <name type="scientific">Monilinia vaccinii-corymbosi</name>
    <dbReference type="NCBI Taxonomy" id="61207"/>
    <lineage>
        <taxon>Eukaryota</taxon>
        <taxon>Fungi</taxon>
        <taxon>Dikarya</taxon>
        <taxon>Ascomycota</taxon>
        <taxon>Pezizomycotina</taxon>
        <taxon>Leotiomycetes</taxon>
        <taxon>Helotiales</taxon>
        <taxon>Sclerotiniaceae</taxon>
        <taxon>Monilinia</taxon>
    </lineage>
</organism>
<dbReference type="Proteomes" id="UP000672032">
    <property type="component" value="Chromosome 4"/>
</dbReference>
<dbReference type="OrthoDB" id="269405at2759"/>
<dbReference type="InterPro" id="IPR057982">
    <property type="entry name" value="TPR_NAA35"/>
</dbReference>
<dbReference type="InterPro" id="IPR057983">
    <property type="entry name" value="NAA35-like_N"/>
</dbReference>